<evidence type="ECO:0000313" key="2">
    <source>
        <dbReference type="EMBL" id="TRM61899.1"/>
    </source>
</evidence>
<gene>
    <name evidence="2" type="ORF">BD626DRAFT_500859</name>
</gene>
<organism evidence="2 3">
    <name type="scientific">Schizophyllum amplum</name>
    <dbReference type="NCBI Taxonomy" id="97359"/>
    <lineage>
        <taxon>Eukaryota</taxon>
        <taxon>Fungi</taxon>
        <taxon>Dikarya</taxon>
        <taxon>Basidiomycota</taxon>
        <taxon>Agaricomycotina</taxon>
        <taxon>Agaricomycetes</taxon>
        <taxon>Agaricomycetidae</taxon>
        <taxon>Agaricales</taxon>
        <taxon>Schizophyllaceae</taxon>
        <taxon>Schizophyllum</taxon>
    </lineage>
</organism>
<evidence type="ECO:0000256" key="1">
    <source>
        <dbReference type="SAM" id="MobiDB-lite"/>
    </source>
</evidence>
<protein>
    <submittedName>
        <fullName evidence="2">Uncharacterized protein</fullName>
    </submittedName>
</protein>
<feature type="region of interest" description="Disordered" evidence="1">
    <location>
        <begin position="1"/>
        <end position="53"/>
    </location>
</feature>
<sequence length="91" mass="9963">MPPPPPRSHARLLAHTPVRGAPDSSDNAFRPSISTDTPPDPKTPGLPHDGQSSGQRLRVIIWLVNERYHLVWPVLVNSSNHLLSEFAQSSG</sequence>
<comment type="caution">
    <text evidence="2">The sequence shown here is derived from an EMBL/GenBank/DDBJ whole genome shotgun (WGS) entry which is preliminary data.</text>
</comment>
<dbReference type="EMBL" id="VDMD01000015">
    <property type="protein sequence ID" value="TRM61899.1"/>
    <property type="molecule type" value="Genomic_DNA"/>
</dbReference>
<accession>A0A550CAS3</accession>
<feature type="compositionally biased region" description="Polar residues" evidence="1">
    <location>
        <begin position="24"/>
        <end position="37"/>
    </location>
</feature>
<reference evidence="2 3" key="1">
    <citation type="journal article" date="2019" name="New Phytol.">
        <title>Comparative genomics reveals unique wood-decay strategies and fruiting body development in the Schizophyllaceae.</title>
        <authorList>
            <person name="Almasi E."/>
            <person name="Sahu N."/>
            <person name="Krizsan K."/>
            <person name="Balint B."/>
            <person name="Kovacs G.M."/>
            <person name="Kiss B."/>
            <person name="Cseklye J."/>
            <person name="Drula E."/>
            <person name="Henrissat B."/>
            <person name="Nagy I."/>
            <person name="Chovatia M."/>
            <person name="Adam C."/>
            <person name="LaButti K."/>
            <person name="Lipzen A."/>
            <person name="Riley R."/>
            <person name="Grigoriev I.V."/>
            <person name="Nagy L.G."/>
        </authorList>
    </citation>
    <scope>NUCLEOTIDE SEQUENCE [LARGE SCALE GENOMIC DNA]</scope>
    <source>
        <strain evidence="2 3">NL-1724</strain>
    </source>
</reference>
<name>A0A550CAS3_9AGAR</name>
<proteinExistence type="predicted"/>
<dbReference type="AlphaFoldDB" id="A0A550CAS3"/>
<dbReference type="Proteomes" id="UP000320762">
    <property type="component" value="Unassembled WGS sequence"/>
</dbReference>
<evidence type="ECO:0000313" key="3">
    <source>
        <dbReference type="Proteomes" id="UP000320762"/>
    </source>
</evidence>
<keyword evidence="3" id="KW-1185">Reference proteome</keyword>